<name>A0A8S2QAR7_9BILA</name>
<dbReference type="Gene3D" id="3.40.50.300">
    <property type="entry name" value="P-loop containing nucleotide triphosphate hydrolases"/>
    <property type="match status" value="1"/>
</dbReference>
<accession>A0A8S2QAR7</accession>
<dbReference type="EMBL" id="CAJOBA010039928">
    <property type="protein sequence ID" value="CAF4085657.1"/>
    <property type="molecule type" value="Genomic_DNA"/>
</dbReference>
<dbReference type="InterPro" id="IPR027417">
    <property type="entry name" value="P-loop_NTPase"/>
</dbReference>
<sequence>MVDSSSLDEMNLTHQLLSFEPSSTTPKVPIYPVPNEEPLNEYRMILLENLDELSQLKWDHSAILSLKNKFTSSEISNNISPLKTALLVVETVVTNRISLPTHIQRIVKTITTSPARQWMNELNKIVDEQGEAKSVPVLLEELARENPSLNITELEQRYQIVMDHYEAQTSQWTSTNIQQSIFNDELKTIAIIIRAAHLHKQYRPRDIQILSLLLLIGNPHLGQGRLAQIRTGEGKSIIVSMCEFRTQM</sequence>
<gene>
    <name evidence="1" type="ORF">OVA965_LOCUS27629</name>
    <name evidence="2" type="ORF">TMI583_LOCUS28377</name>
</gene>
<dbReference type="EMBL" id="CAJNOK010018363">
    <property type="protein sequence ID" value="CAF1280835.1"/>
    <property type="molecule type" value="Genomic_DNA"/>
</dbReference>
<evidence type="ECO:0000313" key="1">
    <source>
        <dbReference type="EMBL" id="CAF1280835.1"/>
    </source>
</evidence>
<dbReference type="AlphaFoldDB" id="A0A8S2QAR7"/>
<evidence type="ECO:0000313" key="2">
    <source>
        <dbReference type="EMBL" id="CAF4085657.1"/>
    </source>
</evidence>
<dbReference type="Proteomes" id="UP000677228">
    <property type="component" value="Unassembled WGS sequence"/>
</dbReference>
<evidence type="ECO:0000313" key="3">
    <source>
        <dbReference type="Proteomes" id="UP000682733"/>
    </source>
</evidence>
<dbReference type="Proteomes" id="UP000682733">
    <property type="component" value="Unassembled WGS sequence"/>
</dbReference>
<protein>
    <submittedName>
        <fullName evidence="2">Uncharacterized protein</fullName>
    </submittedName>
</protein>
<comment type="caution">
    <text evidence="2">The sequence shown here is derived from an EMBL/GenBank/DDBJ whole genome shotgun (WGS) entry which is preliminary data.</text>
</comment>
<proteinExistence type="predicted"/>
<reference evidence="2" key="1">
    <citation type="submission" date="2021-02" db="EMBL/GenBank/DDBJ databases">
        <authorList>
            <person name="Nowell W R."/>
        </authorList>
    </citation>
    <scope>NUCLEOTIDE SEQUENCE</scope>
</reference>
<organism evidence="2 3">
    <name type="scientific">Didymodactylos carnosus</name>
    <dbReference type="NCBI Taxonomy" id="1234261"/>
    <lineage>
        <taxon>Eukaryota</taxon>
        <taxon>Metazoa</taxon>
        <taxon>Spiralia</taxon>
        <taxon>Gnathifera</taxon>
        <taxon>Rotifera</taxon>
        <taxon>Eurotatoria</taxon>
        <taxon>Bdelloidea</taxon>
        <taxon>Philodinida</taxon>
        <taxon>Philodinidae</taxon>
        <taxon>Didymodactylos</taxon>
    </lineage>
</organism>
<dbReference type="SUPFAM" id="SSF52540">
    <property type="entry name" value="P-loop containing nucleoside triphosphate hydrolases"/>
    <property type="match status" value="1"/>
</dbReference>